<dbReference type="OrthoDB" id="18896at2759"/>
<name>A0A0V0ZRK7_9BILA</name>
<comment type="similarity">
    <text evidence="8">Belongs to the DOCK family.</text>
</comment>
<evidence type="ECO:0000259" key="11">
    <source>
        <dbReference type="PROSITE" id="PS50002"/>
    </source>
</evidence>
<evidence type="ECO:0000256" key="9">
    <source>
        <dbReference type="SAM" id="MobiDB-lite"/>
    </source>
</evidence>
<dbReference type="InterPro" id="IPR027007">
    <property type="entry name" value="C2_DOCK-type_domain"/>
</dbReference>
<evidence type="ECO:0000313" key="14">
    <source>
        <dbReference type="EMBL" id="KRY15334.1"/>
    </source>
</evidence>
<feature type="domain" description="DOCKER" evidence="13">
    <location>
        <begin position="1546"/>
        <end position="1969"/>
    </location>
</feature>
<dbReference type="Gene3D" id="1.20.1270.350">
    <property type="entry name" value="Dedicator of cytokinesis N-terminal subdomain"/>
    <property type="match status" value="1"/>
</dbReference>
<dbReference type="Proteomes" id="UP000054783">
    <property type="component" value="Unassembled WGS sequence"/>
</dbReference>
<dbReference type="InterPro" id="IPR027357">
    <property type="entry name" value="DOCKER_dom"/>
</dbReference>
<dbReference type="InterPro" id="IPR032376">
    <property type="entry name" value="DOCK_N"/>
</dbReference>
<dbReference type="SUPFAM" id="SSF50044">
    <property type="entry name" value="SH3-domain"/>
    <property type="match status" value="1"/>
</dbReference>
<dbReference type="FunFam" id="3.90.280.10:FF:000006">
    <property type="entry name" value="protein D3"/>
    <property type="match status" value="1"/>
</dbReference>
<dbReference type="PROSITE" id="PS50002">
    <property type="entry name" value="SH3"/>
    <property type="match status" value="1"/>
</dbReference>
<reference evidence="14 15" key="1">
    <citation type="submission" date="2015-01" db="EMBL/GenBank/DDBJ databases">
        <title>Evolution of Trichinella species and genotypes.</title>
        <authorList>
            <person name="Korhonen P.K."/>
            <person name="Edoardo P."/>
            <person name="Giuseppe L.R."/>
            <person name="Gasser R.B."/>
        </authorList>
    </citation>
    <scope>NUCLEOTIDE SEQUENCE [LARGE SCALE GENOMIC DNA]</scope>
    <source>
        <strain evidence="14">ISS2496</strain>
    </source>
</reference>
<comment type="caution">
    <text evidence="14">The sequence shown here is derived from an EMBL/GenBank/DDBJ whole genome shotgun (WGS) entry which is preliminary data.</text>
</comment>
<comment type="subcellular location">
    <subcellularLocation>
        <location evidence="1">Cytoplasm</location>
    </subcellularLocation>
</comment>
<comment type="similarity">
    <text evidence="2">Belongs to the phosphatidylethanolamine-binding protein family.</text>
</comment>
<keyword evidence="10" id="KW-0812">Transmembrane</keyword>
<keyword evidence="4" id="KW-0963">Cytoplasm</keyword>
<dbReference type="EMBL" id="JYDQ01000097">
    <property type="protein sequence ID" value="KRY15334.1"/>
    <property type="molecule type" value="Genomic_DNA"/>
</dbReference>
<evidence type="ECO:0000256" key="10">
    <source>
        <dbReference type="SAM" id="Phobius"/>
    </source>
</evidence>
<feature type="compositionally biased region" description="Polar residues" evidence="9">
    <location>
        <begin position="2073"/>
        <end position="2092"/>
    </location>
</feature>
<dbReference type="InterPro" id="IPR035892">
    <property type="entry name" value="C2_domain_sf"/>
</dbReference>
<dbReference type="Gene3D" id="1.20.58.740">
    <property type="match status" value="1"/>
</dbReference>
<dbReference type="CDD" id="cd00866">
    <property type="entry name" value="PEBP_euk"/>
    <property type="match status" value="1"/>
</dbReference>
<organism evidence="14 15">
    <name type="scientific">Trichinella patagoniensis</name>
    <dbReference type="NCBI Taxonomy" id="990121"/>
    <lineage>
        <taxon>Eukaryota</taxon>
        <taxon>Metazoa</taxon>
        <taxon>Ecdysozoa</taxon>
        <taxon>Nematoda</taxon>
        <taxon>Enoplea</taxon>
        <taxon>Dorylaimia</taxon>
        <taxon>Trichinellida</taxon>
        <taxon>Trichinellidae</taxon>
        <taxon>Trichinella</taxon>
    </lineage>
</organism>
<dbReference type="GO" id="GO:0031267">
    <property type="term" value="F:small GTPase binding"/>
    <property type="evidence" value="ECO:0007669"/>
    <property type="project" value="TreeGrafter"/>
</dbReference>
<feature type="transmembrane region" description="Helical" evidence="10">
    <location>
        <begin position="18"/>
        <end position="41"/>
    </location>
</feature>
<protein>
    <submittedName>
        <fullName evidence="14">Dedicator of cytokinesis protein 1</fullName>
    </submittedName>
</protein>
<dbReference type="InterPro" id="IPR043161">
    <property type="entry name" value="DOCK_C_lobe_A"/>
</dbReference>
<dbReference type="InterPro" id="IPR042455">
    <property type="entry name" value="DOCK_N_sub1"/>
</dbReference>
<dbReference type="Pfam" id="PF01161">
    <property type="entry name" value="PBP"/>
    <property type="match status" value="1"/>
</dbReference>
<accession>A0A0V0ZRK7</accession>
<dbReference type="GO" id="GO:0007520">
    <property type="term" value="P:myoblast fusion"/>
    <property type="evidence" value="ECO:0007669"/>
    <property type="project" value="TreeGrafter"/>
</dbReference>
<feature type="region of interest" description="Disordered" evidence="9">
    <location>
        <begin position="2046"/>
        <end position="2122"/>
    </location>
</feature>
<gene>
    <name evidence="14" type="primary">DOCK1</name>
    <name evidence="14" type="ORF">T12_15202</name>
</gene>
<evidence type="ECO:0000256" key="8">
    <source>
        <dbReference type="PROSITE-ProRule" id="PRU00983"/>
    </source>
</evidence>
<dbReference type="Pfam" id="PF23554">
    <property type="entry name" value="TPR_DOCK"/>
    <property type="match status" value="1"/>
</dbReference>
<dbReference type="PROSITE" id="PS01220">
    <property type="entry name" value="PBP"/>
    <property type="match status" value="1"/>
</dbReference>
<feature type="region of interest" description="Disordered" evidence="9">
    <location>
        <begin position="2153"/>
        <end position="2214"/>
    </location>
</feature>
<evidence type="ECO:0000313" key="15">
    <source>
        <dbReference type="Proteomes" id="UP000054783"/>
    </source>
</evidence>
<dbReference type="InterPro" id="IPR036610">
    <property type="entry name" value="PEBP-like_sf"/>
</dbReference>
<evidence type="ECO:0000259" key="12">
    <source>
        <dbReference type="PROSITE" id="PS51650"/>
    </source>
</evidence>
<evidence type="ECO:0000256" key="1">
    <source>
        <dbReference type="ARBA" id="ARBA00004496"/>
    </source>
</evidence>
<keyword evidence="6" id="KW-0344">Guanine-nucleotide releasing factor</keyword>
<evidence type="ECO:0000256" key="2">
    <source>
        <dbReference type="ARBA" id="ARBA00007091"/>
    </source>
</evidence>
<dbReference type="InterPro" id="IPR056372">
    <property type="entry name" value="TPR_DOCK"/>
</dbReference>
<dbReference type="InterPro" id="IPR046773">
    <property type="entry name" value="DOCKER_Lobe_C"/>
</dbReference>
<feature type="compositionally biased region" description="Polar residues" evidence="9">
    <location>
        <begin position="2180"/>
        <end position="2190"/>
    </location>
</feature>
<dbReference type="InterPro" id="IPR001452">
    <property type="entry name" value="SH3_domain"/>
</dbReference>
<dbReference type="GO" id="GO:0005085">
    <property type="term" value="F:guanyl-nucleotide exchange factor activity"/>
    <property type="evidence" value="ECO:0007669"/>
    <property type="project" value="UniProtKB-KW"/>
</dbReference>
<feature type="compositionally biased region" description="Low complexity" evidence="9">
    <location>
        <begin position="2107"/>
        <end position="2121"/>
    </location>
</feature>
<dbReference type="Pfam" id="PF16172">
    <property type="entry name" value="DOCK_N"/>
    <property type="match status" value="1"/>
</dbReference>
<dbReference type="GO" id="GO:0016477">
    <property type="term" value="P:cell migration"/>
    <property type="evidence" value="ECO:0007669"/>
    <property type="project" value="TreeGrafter"/>
</dbReference>
<dbReference type="Gene3D" id="2.60.40.150">
    <property type="entry name" value="C2 domain"/>
    <property type="match status" value="1"/>
</dbReference>
<dbReference type="InterPro" id="IPR035810">
    <property type="entry name" value="PEBP_euk"/>
</dbReference>
<dbReference type="GO" id="GO:0007264">
    <property type="term" value="P:small GTPase-mediated signal transduction"/>
    <property type="evidence" value="ECO:0007669"/>
    <property type="project" value="InterPro"/>
</dbReference>
<evidence type="ECO:0000256" key="5">
    <source>
        <dbReference type="ARBA" id="ARBA00022553"/>
    </source>
</evidence>
<sequence>LQSVVAQLSFFSQYIIEVFWFCNMLQMLIIKFMKILFYVFLMCRFCYSSMSSLKDKFEEHKIIPDVVDQAPTQHLQVKYKSGVQADLGNVLTPTQVKEPPSLNWVATPGALYTMVMTDPDAPSRQNPKFREWHHWLVANIPGCEINKGEVLSDYIGSGPPQGTGLHRYVFLVYQQKSHLTDKEHGHLTNRSGNNRGGFSIRKFAAKHDLGAPIAGNFYQAEWDDYVPKLYEQLGAKHNFRPNVVGNYLPLLIGDVVRVLQFSGEWYYGCLDDDMTKVGVFPISFVEEKHANFENNELGSIAQTAVYSVLTVLKEWKKMCRESFERRGSIDIGKIFPMMKDIINWRSQIVSKKLSLEEVKKLNYKIALKIDLGNKMLGADVIVRDIHGNELQTENCSVAELHKHHLETAERIATEIEQSSWNALSHLQRHSSRAEKFMQTKRSQSNWNLLLTFVEFHHPYMNNGELSFMLFDGRLWHGISEPAVVVVQQNNSTRFGVDPAPLQRFIITVRMRIFIIIIVVDLQVGNLCFVVQDLGTKDLDREKFWIIFLATKTGPFEWKDTLTYRKTHVSSTTVRQTFAVAALDLTELLNQAFCTDPDAGTGAGAGAFSSTIDEQEERRIFLPLRPLVDDSVEGMLRKIVDNKIGYNSELETKGDGFWLTLQPVFASLDELKHSQPHLFSNPFKLVRKMGFPEVISRDDVRNDLFVTLVSGDFTHCTGRSDKNIEVKVCLVDELTNSVLPDSVVNVGVAKETFYTSSVFYHQDRPKWFETIKFSIPVEIYGNVHIRFSFKHRSSNESKDRNDRPFSVSFIRLKQSNGTVIKDGFHDLVVYRVSSKIEENDFSYHTLPASKADLEMSGMEGTSSKFHIQSPTGGFAISPKDFFTICTTVCSTSLTQNVDLLGLLEWETKRVNLKSSLEALMKDEGDRAGEEIVKASLLYVGVGVVVFLQDILDVLFTVLISCNDHDQLVFDALVYVIGLVGERRYHNFKAVLDSYLLLHFSAALAYQKLIPIFKDYIDKVEECSNKLLKTLKSLEYLMKFIVRSRNLYVQLKGSNAGKERFHELICSLFISLTTLMLYQTDWSLLCQGAALKYIPHIVVDVLAVFDARELAAMMANFLKNVPRDRLTKQKLMCLQDLVHSELIKKSGAHCNSFARIIVFQYCVLYSMYSEPRAVLLPVILESVRNQIDDNEELELCAQILTEIMNVLFDKHSTSGAHSSTLLFIMRTILRQVVQVVVRLIEAGENLILGQYVALLLAILEELDACTYRCYIAEFATRTDLMDFLTELLMLFKDLIRRPVFSSDWFQMIFVQNSIMLKILCYAASTVKARFLHEKFEFQVCNSFFQTVVTFITQKLLQLEQYNVKKRKAILERFRDMRLTCARELVRSMWFSMNLLEKNQFIPSLVGFVLEVTLIPVEEVRKLTIPIFFDMMVTEFYLRANNNSTTTSTPLLGNFSYNSSVMEFETEFIKKLDSLVENDYGDAKYVDTFVKIMMQLCSSHTEALRDEGIRFTKTVEHLMFRLLEFRNVRLYHNNVNNCMSCTVSLLNFYYEIGHTELYIRYLYKLYELHMQRDNFVEAGLTMALHAECLKWCDSSVHALLAHSLFPDCVSQRELKEKLFLKMIDLFDRGELWEKAIVVCQELQHEYEHRTYEYDKLANLLEKMSKMYRNILKHQRAEPEYFRVLFCGLGFPIFLQNTTFIYRGDGYERLADFTSRIQAQYPNATLLQTLQPPGEEIKKSNGQYLLINKVDPIYDDQIKTIPTPVKDSRILWYYKCNDVQKFYFSRRISKKDCTLSKEWPVADEQENEFGLMWLEKTILVTSCRFPGILRWFLVSSESQIELSPLEVAVDSMKATISDLEKLIEEVERYSERALKPLAAKLQGMLQPAVMGGIKNYEKVFFTEEFMSKGSRKNLEMLELLKEQIASQVPLLEKGIFLHAKFCSSDQREFHHLLIDCFKEYKSHVEQHYGKQASLLPENSSLEIPKSNVLVYKQNLIDGSATSNDGRYPFSSSIASRKSNSVREWQASTSAPWLLRTGVMTTLSGATVPRRINSKEAAIRRKAAHSTEKEIHQKRHSNSSMGSTQSAEMSCAGSTIVLTEKLTTLRPPRPDSSFSKGSFKQQSNSSINRLTSSVEKLSISASHSLVHSDSDEILLTNDRIDDHSAVPPPLPPRRDSGQIEIPDFNASSVTFSPLSPQRLPSIISGPRREKPLPPLPTTE</sequence>
<dbReference type="InterPro" id="IPR008914">
    <property type="entry name" value="PEBP"/>
</dbReference>
<dbReference type="PANTHER" id="PTHR45653">
    <property type="entry name" value="DEDICATOR OF CYTOKINESIS"/>
    <property type="match status" value="1"/>
</dbReference>
<proteinExistence type="inferred from homology"/>
<dbReference type="PROSITE" id="PS51650">
    <property type="entry name" value="C2_DOCK"/>
    <property type="match status" value="1"/>
</dbReference>
<dbReference type="InterPro" id="IPR046769">
    <property type="entry name" value="DOCKER_Lobe_A"/>
</dbReference>
<dbReference type="Pfam" id="PF20421">
    <property type="entry name" value="DHR-2_Lobe_C"/>
    <property type="match status" value="1"/>
</dbReference>
<evidence type="ECO:0000259" key="13">
    <source>
        <dbReference type="PROSITE" id="PS51651"/>
    </source>
</evidence>
<dbReference type="InterPro" id="IPR036028">
    <property type="entry name" value="SH3-like_dom_sf"/>
</dbReference>
<evidence type="ECO:0000256" key="4">
    <source>
        <dbReference type="ARBA" id="ARBA00022490"/>
    </source>
</evidence>
<dbReference type="Gene3D" id="1.25.40.410">
    <property type="match status" value="1"/>
</dbReference>
<dbReference type="SUPFAM" id="SSF49777">
    <property type="entry name" value="PEBP-like"/>
    <property type="match status" value="1"/>
</dbReference>
<evidence type="ECO:0000256" key="3">
    <source>
        <dbReference type="ARBA" id="ARBA00022443"/>
    </source>
</evidence>
<keyword evidence="10" id="KW-0472">Membrane</keyword>
<dbReference type="Gene3D" id="3.90.280.10">
    <property type="entry name" value="PEBP-like"/>
    <property type="match status" value="1"/>
</dbReference>
<dbReference type="InterPro" id="IPR043162">
    <property type="entry name" value="DOCK_C_lobe_C"/>
</dbReference>
<feature type="compositionally biased region" description="Basic and acidic residues" evidence="9">
    <location>
        <begin position="2048"/>
        <end position="2066"/>
    </location>
</feature>
<dbReference type="InterPro" id="IPR026791">
    <property type="entry name" value="DOCK"/>
</dbReference>
<dbReference type="GO" id="GO:0005886">
    <property type="term" value="C:plasma membrane"/>
    <property type="evidence" value="ECO:0007669"/>
    <property type="project" value="TreeGrafter"/>
</dbReference>
<dbReference type="PROSITE" id="PS51651">
    <property type="entry name" value="DOCKER"/>
    <property type="match status" value="1"/>
</dbReference>
<feature type="non-terminal residue" evidence="14">
    <location>
        <position position="1"/>
    </location>
</feature>
<keyword evidence="15" id="KW-1185">Reference proteome</keyword>
<dbReference type="InterPro" id="IPR001858">
    <property type="entry name" value="Phosphatidylethanolamine-bd_CS"/>
</dbReference>
<dbReference type="Gene3D" id="2.30.30.40">
    <property type="entry name" value="SH3 Domains"/>
    <property type="match status" value="1"/>
</dbReference>
<dbReference type="Pfam" id="PF06920">
    <property type="entry name" value="DHR-2_Lobe_A"/>
    <property type="match status" value="1"/>
</dbReference>
<keyword evidence="5" id="KW-0597">Phosphoprotein</keyword>
<keyword evidence="3 7" id="KW-0728">SH3 domain</keyword>
<dbReference type="Pfam" id="PF14429">
    <property type="entry name" value="DOCK-C2"/>
    <property type="match status" value="1"/>
</dbReference>
<dbReference type="GO" id="GO:0005737">
    <property type="term" value="C:cytoplasm"/>
    <property type="evidence" value="ECO:0007669"/>
    <property type="project" value="UniProtKB-SubCell"/>
</dbReference>
<evidence type="ECO:0000256" key="6">
    <source>
        <dbReference type="ARBA" id="ARBA00022658"/>
    </source>
</evidence>
<keyword evidence="10" id="KW-1133">Transmembrane helix</keyword>
<dbReference type="PANTHER" id="PTHR45653:SF10">
    <property type="entry name" value="MYOBLAST CITY, ISOFORM B"/>
    <property type="match status" value="1"/>
</dbReference>
<evidence type="ECO:0000256" key="7">
    <source>
        <dbReference type="PROSITE-ProRule" id="PRU00192"/>
    </source>
</evidence>
<feature type="domain" description="SH3" evidence="11">
    <location>
        <begin position="228"/>
        <end position="290"/>
    </location>
</feature>
<feature type="domain" description="C2 DOCK-type" evidence="12">
    <location>
        <begin position="700"/>
        <end position="888"/>
    </location>
</feature>